<gene>
    <name evidence="1" type="ORF">K1T71_007233</name>
</gene>
<sequence>MDSPRQSDNDAVEYWKKQAKHYEQKANDIQQELDEYTENSAQLEKELEASLMQVEKQNRDLEHQNQRLKNEIESLRNKLERSQQETNALESELQALNIEKNKQAIYIRELEQKNDDLERGQRVISESVSCIETLLNQAYERNAVLESEVDEIENLRVKLQRATDEARDLKQELKVIERIPSHKEQKEDSSSESLINGHISNSSRTHVEIETQTSLTSLQKREINGNAMTPSSRVSAINIVGDLLRKVGALESKLASCRGTVRPKEHSPNPTSDVNKDYRCALKN</sequence>
<reference evidence="1 2" key="1">
    <citation type="journal article" date="2021" name="Front. Genet.">
        <title>Chromosome-Level Genome Assembly Reveals Significant Gene Expansion in the Toll and IMD Signaling Pathways of Dendrolimus kikuchii.</title>
        <authorList>
            <person name="Zhou J."/>
            <person name="Wu P."/>
            <person name="Xiong Z."/>
            <person name="Liu N."/>
            <person name="Zhao N."/>
            <person name="Ji M."/>
            <person name="Qiu Y."/>
            <person name="Yang B."/>
        </authorList>
    </citation>
    <scope>NUCLEOTIDE SEQUENCE [LARGE SCALE GENOMIC DNA]</scope>
    <source>
        <strain evidence="1">Ann1</strain>
    </source>
</reference>
<proteinExistence type="predicted"/>
<evidence type="ECO:0000313" key="1">
    <source>
        <dbReference type="EMBL" id="KAJ0177224.1"/>
    </source>
</evidence>
<dbReference type="EMBL" id="CM034398">
    <property type="protein sequence ID" value="KAJ0177224.1"/>
    <property type="molecule type" value="Genomic_DNA"/>
</dbReference>
<organism evidence="1 2">
    <name type="scientific">Dendrolimus kikuchii</name>
    <dbReference type="NCBI Taxonomy" id="765133"/>
    <lineage>
        <taxon>Eukaryota</taxon>
        <taxon>Metazoa</taxon>
        <taxon>Ecdysozoa</taxon>
        <taxon>Arthropoda</taxon>
        <taxon>Hexapoda</taxon>
        <taxon>Insecta</taxon>
        <taxon>Pterygota</taxon>
        <taxon>Neoptera</taxon>
        <taxon>Endopterygota</taxon>
        <taxon>Lepidoptera</taxon>
        <taxon>Glossata</taxon>
        <taxon>Ditrysia</taxon>
        <taxon>Bombycoidea</taxon>
        <taxon>Lasiocampidae</taxon>
        <taxon>Dendrolimus</taxon>
    </lineage>
</organism>
<keyword evidence="2" id="KW-1185">Reference proteome</keyword>
<comment type="caution">
    <text evidence="1">The sequence shown here is derived from an EMBL/GenBank/DDBJ whole genome shotgun (WGS) entry which is preliminary data.</text>
</comment>
<name>A0ACC1CZS7_9NEOP</name>
<protein>
    <submittedName>
        <fullName evidence="1">Uncharacterized protein</fullName>
    </submittedName>
</protein>
<evidence type="ECO:0000313" key="2">
    <source>
        <dbReference type="Proteomes" id="UP000824533"/>
    </source>
</evidence>
<accession>A0ACC1CZS7</accession>
<dbReference type="Proteomes" id="UP000824533">
    <property type="component" value="Linkage Group LG12"/>
</dbReference>